<gene>
    <name evidence="1" type="ORF">SAMN04488571_10540</name>
</gene>
<sequence length="137" mass="14788">MADQLLGSCGPVQTFKYNASAKIISAKLYQRTDGARYIAVEWSANGCFTFHEKECPGPGYSCDLTVIAKASWDGQFRRHEYRYPGTSIQAGSANLIVSSPSPPPSYTVEVTTQAKCYCASAVPILTEEATCSCVTTP</sequence>
<keyword evidence="2" id="KW-1185">Reference proteome</keyword>
<proteinExistence type="predicted"/>
<name>A0A1G8ZVJ8_9EURY</name>
<protein>
    <submittedName>
        <fullName evidence="1">Uncharacterized protein</fullName>
    </submittedName>
</protein>
<accession>A0A1G8ZVJ8</accession>
<dbReference type="EMBL" id="FNFT01000005">
    <property type="protein sequence ID" value="SDK19159.1"/>
    <property type="molecule type" value="Genomic_DNA"/>
</dbReference>
<reference evidence="1 2" key="1">
    <citation type="submission" date="2016-10" db="EMBL/GenBank/DDBJ databases">
        <authorList>
            <person name="Varghese N."/>
            <person name="Submissions S."/>
        </authorList>
    </citation>
    <scope>NUCLEOTIDE SEQUENCE [LARGE SCALE GENOMIC DNA]</scope>
    <source>
        <strain evidence="1 2">DSM 2373</strain>
    </source>
</reference>
<dbReference type="AlphaFoldDB" id="A0A1G8ZVJ8"/>
<dbReference type="Proteomes" id="UP000326500">
    <property type="component" value="Unassembled WGS sequence"/>
</dbReference>
<evidence type="ECO:0000313" key="2">
    <source>
        <dbReference type="Proteomes" id="UP000326500"/>
    </source>
</evidence>
<evidence type="ECO:0000313" key="1">
    <source>
        <dbReference type="EMBL" id="SDK19159.1"/>
    </source>
</evidence>
<organism evidence="1 2">
    <name type="scientific">Methanoculleus thermophilus</name>
    <dbReference type="NCBI Taxonomy" id="2200"/>
    <lineage>
        <taxon>Archaea</taxon>
        <taxon>Methanobacteriati</taxon>
        <taxon>Methanobacteriota</taxon>
        <taxon>Stenosarchaea group</taxon>
        <taxon>Methanomicrobia</taxon>
        <taxon>Methanomicrobiales</taxon>
        <taxon>Methanomicrobiaceae</taxon>
        <taxon>Methanoculleus</taxon>
    </lineage>
</organism>